<dbReference type="PANTHER" id="PTHR42879">
    <property type="entry name" value="3-OXOACYL-(ACYL-CARRIER-PROTEIN) REDUCTASE"/>
    <property type="match status" value="1"/>
</dbReference>
<dbReference type="STRING" id="439228.SAMN06295920_11451"/>
<dbReference type="SUPFAM" id="SSF51735">
    <property type="entry name" value="NAD(P)-binding Rossmann-fold domains"/>
    <property type="match status" value="1"/>
</dbReference>
<evidence type="ECO:0000313" key="3">
    <source>
        <dbReference type="Proteomes" id="UP000189818"/>
    </source>
</evidence>
<organism evidence="2 3">
    <name type="scientific">Rhizorhabdus histidinilytica</name>
    <dbReference type="NCBI Taxonomy" id="439228"/>
    <lineage>
        <taxon>Bacteria</taxon>
        <taxon>Pseudomonadati</taxon>
        <taxon>Pseudomonadota</taxon>
        <taxon>Alphaproteobacteria</taxon>
        <taxon>Sphingomonadales</taxon>
        <taxon>Sphingomonadaceae</taxon>
        <taxon>Rhizorhabdus</taxon>
    </lineage>
</organism>
<dbReference type="Pfam" id="PF00106">
    <property type="entry name" value="adh_short"/>
    <property type="match status" value="1"/>
</dbReference>
<dbReference type="RefSeq" id="WP_079650552.1">
    <property type="nucleotide sequence ID" value="NZ_FUYM01000014.1"/>
</dbReference>
<dbReference type="OrthoDB" id="658698at2"/>
<dbReference type="InterPro" id="IPR020904">
    <property type="entry name" value="Sc_DH/Rdtase_CS"/>
</dbReference>
<name>A0A1T5GFK1_9SPHN</name>
<gene>
    <name evidence="2" type="ORF">SAMN06295920_11451</name>
</gene>
<evidence type="ECO:0000256" key="1">
    <source>
        <dbReference type="ARBA" id="ARBA00006484"/>
    </source>
</evidence>
<dbReference type="CDD" id="cd05233">
    <property type="entry name" value="SDR_c"/>
    <property type="match status" value="1"/>
</dbReference>
<proteinExistence type="inferred from homology"/>
<sequence length="254" mass="27542">MSERSRLSDAHTEQPSLRGRRAAITGGTTGIGRAIAVLLASEGVRVFVCGRTSEHLDDALERIREVGEGDGVTVDLSRRDDVDRFFKAADAYLGGLDLAVINAAIPAEALADTSEDDLYYQTATDLTAYLSCTREAVRRMQAGADVILIGSMSANSRSAGSSVYVAAKAGIQGFAEALRKELAEKDIKVGLIEPGFTGADFQYPDYPPEKQVELIGQHKMLRAEDIAVAAHFMLRQPRRTAVSMMRVETRLDHP</sequence>
<comment type="similarity">
    <text evidence="1">Belongs to the short-chain dehydrogenases/reductases (SDR) family.</text>
</comment>
<dbReference type="PROSITE" id="PS00061">
    <property type="entry name" value="ADH_SHORT"/>
    <property type="match status" value="1"/>
</dbReference>
<dbReference type="GO" id="GO:0032787">
    <property type="term" value="P:monocarboxylic acid metabolic process"/>
    <property type="evidence" value="ECO:0007669"/>
    <property type="project" value="UniProtKB-ARBA"/>
</dbReference>
<dbReference type="Proteomes" id="UP000189818">
    <property type="component" value="Unassembled WGS sequence"/>
</dbReference>
<evidence type="ECO:0000313" key="2">
    <source>
        <dbReference type="EMBL" id="SKC07152.1"/>
    </source>
</evidence>
<dbReference type="PRINTS" id="PR00081">
    <property type="entry name" value="GDHRDH"/>
</dbReference>
<dbReference type="InterPro" id="IPR050259">
    <property type="entry name" value="SDR"/>
</dbReference>
<dbReference type="InterPro" id="IPR002347">
    <property type="entry name" value="SDR_fam"/>
</dbReference>
<reference evidence="3" key="1">
    <citation type="submission" date="2017-02" db="EMBL/GenBank/DDBJ databases">
        <authorList>
            <person name="Varghese N."/>
            <person name="Submissions S."/>
        </authorList>
    </citation>
    <scope>NUCLEOTIDE SEQUENCE [LARGE SCALE GENOMIC DNA]</scope>
    <source>
        <strain evidence="3">UM2</strain>
    </source>
</reference>
<dbReference type="InterPro" id="IPR036291">
    <property type="entry name" value="NAD(P)-bd_dom_sf"/>
</dbReference>
<keyword evidence="3" id="KW-1185">Reference proteome</keyword>
<dbReference type="PANTHER" id="PTHR42879:SF2">
    <property type="entry name" value="3-OXOACYL-[ACYL-CARRIER-PROTEIN] REDUCTASE FABG"/>
    <property type="match status" value="1"/>
</dbReference>
<dbReference type="EMBL" id="FUYM01000014">
    <property type="protein sequence ID" value="SKC07152.1"/>
    <property type="molecule type" value="Genomic_DNA"/>
</dbReference>
<protein>
    <submittedName>
        <fullName evidence="2">Short-chain dehydrogenase</fullName>
    </submittedName>
</protein>
<dbReference type="Gene3D" id="3.40.50.720">
    <property type="entry name" value="NAD(P)-binding Rossmann-like Domain"/>
    <property type="match status" value="1"/>
</dbReference>
<accession>A0A1T5GFK1</accession>
<dbReference type="AlphaFoldDB" id="A0A1T5GFK1"/>